<dbReference type="Gene3D" id="1.10.1200.10">
    <property type="entry name" value="ACP-like"/>
    <property type="match status" value="1"/>
</dbReference>
<dbReference type="GO" id="GO:0006633">
    <property type="term" value="P:fatty acid biosynthetic process"/>
    <property type="evidence" value="ECO:0007669"/>
    <property type="project" value="InterPro"/>
</dbReference>
<feature type="domain" description="Carrier" evidence="5">
    <location>
        <begin position="275"/>
        <end position="350"/>
    </location>
</feature>
<dbReference type="InterPro" id="IPR014030">
    <property type="entry name" value="Ketoacyl_synth_N"/>
</dbReference>
<evidence type="ECO:0000256" key="4">
    <source>
        <dbReference type="ARBA" id="ARBA00023268"/>
    </source>
</evidence>
<dbReference type="InterPro" id="IPR013968">
    <property type="entry name" value="PKS_KR"/>
</dbReference>
<dbReference type="InterPro" id="IPR057326">
    <property type="entry name" value="KR_dom"/>
</dbReference>
<sequence length="557" mass="58423">MSGASGALGGLFARHLVSSYGVRGLLLVSRRGEDAPGMTDLAGELKELGAEVSVAACDVADRDALAELLAGVRLSAVVHVAGVLDDGVIASLTPERVDGVLRPKVDAAWNLHELTREMDLGAFVLFSSAAGVLGNAGQGSYAAANAFLDGLAVHRRALGLPAQSLAWGLWAGDGMAGTLNAADIDRMRDSGVHALTPEQGLALFDKATTVSAPPALMPIDLDLAALRSAREDVPPLLRALVPAGPRRRRSAGTATTENGTLRQRLAGLPKEEHPQALLDLVLQRAAVVLGFPDARAIEPERAFRELGVDSLAAVELRNGLNEDTGLRLPASLVFDYPSPVDVARHILGELSGQGAVASGAVVATAVGLDVDPVVIVGMSCRYPGGVETPEGLWRLVSEGVDAVSEFPTNRGWNIEELYDPYSERPNTSYVKHGGFLHDAADFDPAFFGISPNEALGMDPQQRLLLETSWEVIERAGIDPTTLKGSATGVFAGMMYHDYAANSGTGSIASGRVSYVFGLEGPAVTIDTACSSSLVALHLAAQALRSGSVRWRWPVVSR</sequence>
<dbReference type="Pfam" id="PF00550">
    <property type="entry name" value="PP-binding"/>
    <property type="match status" value="1"/>
</dbReference>
<dbReference type="Pfam" id="PF08659">
    <property type="entry name" value="KR"/>
    <property type="match status" value="1"/>
</dbReference>
<dbReference type="SMART" id="SM00825">
    <property type="entry name" value="PKS_KS"/>
    <property type="match status" value="1"/>
</dbReference>
<dbReference type="GO" id="GO:0004312">
    <property type="term" value="F:fatty acid synthase activity"/>
    <property type="evidence" value="ECO:0007669"/>
    <property type="project" value="TreeGrafter"/>
</dbReference>
<dbReference type="PROSITE" id="PS00012">
    <property type="entry name" value="PHOSPHOPANTETHEINE"/>
    <property type="match status" value="1"/>
</dbReference>
<dbReference type="PROSITE" id="PS50075">
    <property type="entry name" value="CARRIER"/>
    <property type="match status" value="1"/>
</dbReference>
<dbReference type="SUPFAM" id="SSF53901">
    <property type="entry name" value="Thiolase-like"/>
    <property type="match status" value="1"/>
</dbReference>
<evidence type="ECO:0008006" key="8">
    <source>
        <dbReference type="Google" id="ProtNLM"/>
    </source>
</evidence>
<dbReference type="PANTHER" id="PTHR43775:SF51">
    <property type="entry name" value="INACTIVE PHENOLPHTHIOCEROL SYNTHESIS POLYKETIDE SYNTHASE TYPE I PKS1-RELATED"/>
    <property type="match status" value="1"/>
</dbReference>
<organism evidence="7">
    <name type="scientific">Streptomyces haneummycinicus</name>
    <dbReference type="NCBI Taxonomy" id="3074435"/>
    <lineage>
        <taxon>Bacteria</taxon>
        <taxon>Bacillati</taxon>
        <taxon>Actinomycetota</taxon>
        <taxon>Actinomycetes</taxon>
        <taxon>Kitasatosporales</taxon>
        <taxon>Streptomycetaceae</taxon>
        <taxon>Streptomyces</taxon>
    </lineage>
</organism>
<dbReference type="GO" id="GO:0017000">
    <property type="term" value="P:antibiotic biosynthetic process"/>
    <property type="evidence" value="ECO:0007669"/>
    <property type="project" value="UniProtKB-ARBA"/>
</dbReference>
<dbReference type="SMART" id="SM00823">
    <property type="entry name" value="PKS_PP"/>
    <property type="match status" value="1"/>
</dbReference>
<dbReference type="CDD" id="cd08956">
    <property type="entry name" value="KR_3_FAS_SDR_x"/>
    <property type="match status" value="1"/>
</dbReference>
<gene>
    <name evidence="7" type="ORF">SHKM778_32820</name>
</gene>
<evidence type="ECO:0000259" key="6">
    <source>
        <dbReference type="PROSITE" id="PS52004"/>
    </source>
</evidence>
<dbReference type="GO" id="GO:0004315">
    <property type="term" value="F:3-oxoacyl-[acyl-carrier-protein] synthase activity"/>
    <property type="evidence" value="ECO:0007669"/>
    <property type="project" value="InterPro"/>
</dbReference>
<dbReference type="PROSITE" id="PS00606">
    <property type="entry name" value="KS3_1"/>
    <property type="match status" value="1"/>
</dbReference>
<protein>
    <recommendedName>
        <fullName evidence="8">Carrier domain-containing protein</fullName>
    </recommendedName>
</protein>
<dbReference type="Pfam" id="PF00109">
    <property type="entry name" value="ketoacyl-synt"/>
    <property type="match status" value="1"/>
</dbReference>
<dbReference type="Gene3D" id="3.40.50.720">
    <property type="entry name" value="NAD(P)-binding Rossmann-like Domain"/>
    <property type="match status" value="1"/>
</dbReference>
<dbReference type="PANTHER" id="PTHR43775">
    <property type="entry name" value="FATTY ACID SYNTHASE"/>
    <property type="match status" value="1"/>
</dbReference>
<dbReference type="InterPro" id="IPR036736">
    <property type="entry name" value="ACP-like_sf"/>
</dbReference>
<evidence type="ECO:0000256" key="2">
    <source>
        <dbReference type="ARBA" id="ARBA00022553"/>
    </source>
</evidence>
<dbReference type="InterPro" id="IPR020806">
    <property type="entry name" value="PKS_PP-bd"/>
</dbReference>
<dbReference type="InterPro" id="IPR006162">
    <property type="entry name" value="Ppantetheine_attach_site"/>
</dbReference>
<name>A0AAT9HHL2_9ACTN</name>
<evidence type="ECO:0000256" key="3">
    <source>
        <dbReference type="ARBA" id="ARBA00022679"/>
    </source>
</evidence>
<dbReference type="FunFam" id="1.10.1200.10:FF:000007">
    <property type="entry name" value="Probable polyketide synthase pks17"/>
    <property type="match status" value="1"/>
</dbReference>
<dbReference type="PROSITE" id="PS52004">
    <property type="entry name" value="KS3_2"/>
    <property type="match status" value="1"/>
</dbReference>
<dbReference type="AlphaFoldDB" id="A0AAT9HHL2"/>
<evidence type="ECO:0000313" key="7">
    <source>
        <dbReference type="EMBL" id="BFO16894.1"/>
    </source>
</evidence>
<proteinExistence type="predicted"/>
<dbReference type="InterPro" id="IPR020841">
    <property type="entry name" value="PKS_Beta-ketoAc_synthase_dom"/>
</dbReference>
<keyword evidence="1" id="KW-0596">Phosphopantetheine</keyword>
<dbReference type="InterPro" id="IPR009081">
    <property type="entry name" value="PP-bd_ACP"/>
</dbReference>
<dbReference type="CDD" id="cd00833">
    <property type="entry name" value="PKS"/>
    <property type="match status" value="1"/>
</dbReference>
<reference evidence="7" key="1">
    <citation type="submission" date="2024-06" db="EMBL/GenBank/DDBJ databases">
        <authorList>
            <consortium name="consrtm"/>
            <person name="Uemura M."/>
            <person name="Terahara T."/>
        </authorList>
    </citation>
    <scope>NUCLEOTIDE SEQUENCE</scope>
    <source>
        <strain evidence="7">KM77-8</strain>
    </source>
</reference>
<dbReference type="SUPFAM" id="SSF51735">
    <property type="entry name" value="NAD(P)-binding Rossmann-fold domains"/>
    <property type="match status" value="1"/>
</dbReference>
<accession>A0AAT9HHL2</accession>
<dbReference type="Gene3D" id="3.40.47.10">
    <property type="match status" value="1"/>
</dbReference>
<dbReference type="SMART" id="SM00822">
    <property type="entry name" value="PKS_KR"/>
    <property type="match status" value="1"/>
</dbReference>
<dbReference type="InterPro" id="IPR036291">
    <property type="entry name" value="NAD(P)-bd_dom_sf"/>
</dbReference>
<dbReference type="GO" id="GO:0031177">
    <property type="term" value="F:phosphopantetheine binding"/>
    <property type="evidence" value="ECO:0007669"/>
    <property type="project" value="InterPro"/>
</dbReference>
<keyword evidence="4" id="KW-0511">Multifunctional enzyme</keyword>
<keyword evidence="2" id="KW-0597">Phosphoprotein</keyword>
<evidence type="ECO:0000259" key="5">
    <source>
        <dbReference type="PROSITE" id="PS50075"/>
    </source>
</evidence>
<feature type="domain" description="Ketosynthase family 3 (KS3)" evidence="6">
    <location>
        <begin position="370"/>
        <end position="557"/>
    </location>
</feature>
<evidence type="ECO:0000256" key="1">
    <source>
        <dbReference type="ARBA" id="ARBA00022450"/>
    </source>
</evidence>
<dbReference type="InterPro" id="IPR018201">
    <property type="entry name" value="Ketoacyl_synth_AS"/>
</dbReference>
<dbReference type="EMBL" id="AP035768">
    <property type="protein sequence ID" value="BFO16894.1"/>
    <property type="molecule type" value="Genomic_DNA"/>
</dbReference>
<dbReference type="InterPro" id="IPR050091">
    <property type="entry name" value="PKS_NRPS_Biosynth_Enz"/>
</dbReference>
<dbReference type="SMART" id="SM01294">
    <property type="entry name" value="PKS_PP_betabranch"/>
    <property type="match status" value="1"/>
</dbReference>
<keyword evidence="3" id="KW-0808">Transferase</keyword>
<dbReference type="SUPFAM" id="SSF47336">
    <property type="entry name" value="ACP-like"/>
    <property type="match status" value="1"/>
</dbReference>
<dbReference type="InterPro" id="IPR016039">
    <property type="entry name" value="Thiolase-like"/>
</dbReference>
<reference evidence="7" key="2">
    <citation type="submission" date="2024-07" db="EMBL/GenBank/DDBJ databases">
        <title>Streptomyces haneummycinica sp. nov., a new antibiotic-producing actinobacterium isolated from marine sediment.</title>
        <authorList>
            <person name="Uemura M."/>
            <person name="Hamada M."/>
            <person name="Hirano S."/>
            <person name="Kobayashi K."/>
            <person name="Ohshiro T."/>
            <person name="Kobayashi T."/>
            <person name="Terahara T."/>
        </authorList>
    </citation>
    <scope>NUCLEOTIDE SEQUENCE</scope>
    <source>
        <strain evidence="7">KM77-8</strain>
    </source>
</reference>